<dbReference type="AlphaFoldDB" id="A0A9P0Q927"/>
<dbReference type="EMBL" id="CAKOFQ010008750">
    <property type="protein sequence ID" value="CAH2015792.1"/>
    <property type="molecule type" value="Genomic_DNA"/>
</dbReference>
<keyword evidence="2" id="KW-1185">Reference proteome</keyword>
<proteinExistence type="predicted"/>
<reference evidence="1" key="1">
    <citation type="submission" date="2022-03" db="EMBL/GenBank/DDBJ databases">
        <authorList>
            <person name="Sayadi A."/>
        </authorList>
    </citation>
    <scope>NUCLEOTIDE SEQUENCE</scope>
</reference>
<comment type="caution">
    <text evidence="1">The sequence shown here is derived from an EMBL/GenBank/DDBJ whole genome shotgun (WGS) entry which is preliminary data.</text>
</comment>
<organism evidence="1 2">
    <name type="scientific">Acanthoscelides obtectus</name>
    <name type="common">Bean weevil</name>
    <name type="synonym">Bruchus obtectus</name>
    <dbReference type="NCBI Taxonomy" id="200917"/>
    <lineage>
        <taxon>Eukaryota</taxon>
        <taxon>Metazoa</taxon>
        <taxon>Ecdysozoa</taxon>
        <taxon>Arthropoda</taxon>
        <taxon>Hexapoda</taxon>
        <taxon>Insecta</taxon>
        <taxon>Pterygota</taxon>
        <taxon>Neoptera</taxon>
        <taxon>Endopterygota</taxon>
        <taxon>Coleoptera</taxon>
        <taxon>Polyphaga</taxon>
        <taxon>Cucujiformia</taxon>
        <taxon>Chrysomeloidea</taxon>
        <taxon>Chrysomelidae</taxon>
        <taxon>Bruchinae</taxon>
        <taxon>Bruchini</taxon>
        <taxon>Acanthoscelides</taxon>
    </lineage>
</organism>
<sequence length="45" mass="5224">MFAKIINFNIVSLQYYYIITTAKVKFDFVYVVMSSNISISLSHLT</sequence>
<name>A0A9P0Q927_ACAOB</name>
<evidence type="ECO:0000313" key="1">
    <source>
        <dbReference type="EMBL" id="CAH2015792.1"/>
    </source>
</evidence>
<dbReference type="Proteomes" id="UP001152888">
    <property type="component" value="Unassembled WGS sequence"/>
</dbReference>
<protein>
    <submittedName>
        <fullName evidence="1">Uncharacterized protein</fullName>
    </submittedName>
</protein>
<accession>A0A9P0Q927</accession>
<gene>
    <name evidence="1" type="ORF">ACAOBT_LOCUS34948</name>
</gene>
<evidence type="ECO:0000313" key="2">
    <source>
        <dbReference type="Proteomes" id="UP001152888"/>
    </source>
</evidence>